<feature type="domain" description="DUF7862" evidence="1">
    <location>
        <begin position="674"/>
        <end position="751"/>
    </location>
</feature>
<dbReference type="Pfam" id="PF25264">
    <property type="entry name" value="DUF7864"/>
    <property type="match status" value="1"/>
</dbReference>
<reference evidence="4 5" key="1">
    <citation type="submission" date="2018-08" db="EMBL/GenBank/DDBJ databases">
        <title>A genome reference for cultivated species of the human gut microbiota.</title>
        <authorList>
            <person name="Zou Y."/>
            <person name="Xue W."/>
            <person name="Luo G."/>
        </authorList>
    </citation>
    <scope>NUCLEOTIDE SEQUENCE [LARGE SCALE GENOMIC DNA]</scope>
    <source>
        <strain evidence="4 5">AM32-8LB</strain>
    </source>
</reference>
<dbReference type="RefSeq" id="WP_118093057.1">
    <property type="nucleotide sequence ID" value="NZ_QSIQ01000013.1"/>
</dbReference>
<dbReference type="InterPro" id="IPR057184">
    <property type="entry name" value="DUF7862"/>
</dbReference>
<dbReference type="InterPro" id="IPR057186">
    <property type="entry name" value="DUF7864"/>
</dbReference>
<feature type="domain" description="DUF7864" evidence="3">
    <location>
        <begin position="8"/>
        <end position="182"/>
    </location>
</feature>
<evidence type="ECO:0000313" key="5">
    <source>
        <dbReference type="Proteomes" id="UP000266391"/>
    </source>
</evidence>
<dbReference type="Pfam" id="PF25263">
    <property type="entry name" value="DUF7863"/>
    <property type="match status" value="1"/>
</dbReference>
<dbReference type="AlphaFoldDB" id="A0A396AD29"/>
<protein>
    <submittedName>
        <fullName evidence="4">BREX-4 system phosphatase PglZ</fullName>
    </submittedName>
</protein>
<sequence length="760" mass="86959">MTLDKIEKRIETLLASDKRWPILVDFPNKSDMKSFLHHFNVGKNEILSAGEFCGKDGTMKFEEMSNRIENNEGNLFLVNLSAYLKLYGENVLKNTLKAIVSKTIKGHAVIVTYQCREYMKYSDSRFLERGQICIVDSEFDESSSICMISPALAEAFYGAYIGFEKVGEAFDTSKENTIYIATDVNKQIFKMSLIHISQLSNGYDVLCLQDSRLKNAPESIGNDNQWNELLKIMGSSDFSFVVESQFGSIGGLVECIKNYPNYSDTKKWLYYIALTVLGSKNNSYLTYAITGITSYKEIPQALFRALITIDRKNVNFPKMYEERKEILRFYTQYLNEAVDFCKVISSKQEEAIYYLTDLTQPEKEKVIDWLDVYGKKYSTNELVNILNVVFPNLAAYLSHYRFNKDLLNTYFESYKYQKVINRILPSFEVIVEEQALNLDFVSVLKPRTQIFDKIDLAGTHAYFFDALGVEYLGFIQTKCNEYGLSVNITCGRCELPSLTCYNKEFLQVCNDMGCPVTSIKELDEIKHHGEDSFDYEKVKTPIYLIRELEIIDELLRKIRVSIINNKYEKAVIVSDHGASRLAVLHETENIWQMETSGVHSGRCCPKNEINTKPDFAIEESGYWILANYDRFRGGRKANVEVHGGATLEEVAVPIIEITRKIEGIEAFILEEYRIVSLAAMEIPVLKIYVGIISSNIGVMVNDKYYDAVSTEDKYIYKIELPGCTKKGVYSVEIVNGSDVLSRDNLFEVKKKGFTEVSLFD</sequence>
<dbReference type="Pfam" id="PF25262">
    <property type="entry name" value="DUF7862"/>
    <property type="match status" value="1"/>
</dbReference>
<organism evidence="4 5">
    <name type="scientific">Roseburia inulinivorans</name>
    <dbReference type="NCBI Taxonomy" id="360807"/>
    <lineage>
        <taxon>Bacteria</taxon>
        <taxon>Bacillati</taxon>
        <taxon>Bacillota</taxon>
        <taxon>Clostridia</taxon>
        <taxon>Lachnospirales</taxon>
        <taxon>Lachnospiraceae</taxon>
        <taxon>Roseburia</taxon>
    </lineage>
</organism>
<dbReference type="EMBL" id="QSIQ01000013">
    <property type="protein sequence ID" value="RHD03186.1"/>
    <property type="molecule type" value="Genomic_DNA"/>
</dbReference>
<evidence type="ECO:0000259" key="3">
    <source>
        <dbReference type="Pfam" id="PF25264"/>
    </source>
</evidence>
<dbReference type="InterPro" id="IPR057185">
    <property type="entry name" value="DUF7863"/>
</dbReference>
<proteinExistence type="predicted"/>
<evidence type="ECO:0000259" key="1">
    <source>
        <dbReference type="Pfam" id="PF25262"/>
    </source>
</evidence>
<accession>A0A396AD29</accession>
<name>A0A396AD29_9FIRM</name>
<gene>
    <name evidence="4" type="primary">pglZ</name>
    <name evidence="4" type="ORF">DW813_09695</name>
</gene>
<dbReference type="Proteomes" id="UP000266391">
    <property type="component" value="Unassembled WGS sequence"/>
</dbReference>
<evidence type="ECO:0000259" key="2">
    <source>
        <dbReference type="Pfam" id="PF25263"/>
    </source>
</evidence>
<dbReference type="NCBIfam" id="NF033445">
    <property type="entry name" value="BREX_PglZ_4"/>
    <property type="match status" value="1"/>
</dbReference>
<evidence type="ECO:0000313" key="4">
    <source>
        <dbReference type="EMBL" id="RHD03186.1"/>
    </source>
</evidence>
<feature type="domain" description="DUF7863" evidence="2">
    <location>
        <begin position="206"/>
        <end position="373"/>
    </location>
</feature>
<comment type="caution">
    <text evidence="4">The sequence shown here is derived from an EMBL/GenBank/DDBJ whole genome shotgun (WGS) entry which is preliminary data.</text>
</comment>